<dbReference type="RefSeq" id="WP_055186479.1">
    <property type="nucleotide sequence ID" value="NZ_CYXN01000020.1"/>
</dbReference>
<dbReference type="Proteomes" id="UP000095649">
    <property type="component" value="Unassembled WGS sequence"/>
</dbReference>
<evidence type="ECO:0000313" key="2">
    <source>
        <dbReference type="Proteomes" id="UP000095649"/>
    </source>
</evidence>
<dbReference type="NCBIfam" id="TIGR01409">
    <property type="entry name" value="TAT_signal_seq"/>
    <property type="match status" value="1"/>
</dbReference>
<dbReference type="PROSITE" id="PS51257">
    <property type="entry name" value="PROKAR_LIPOPROTEIN"/>
    <property type="match status" value="1"/>
</dbReference>
<dbReference type="OrthoDB" id="1863062at2"/>
<protein>
    <recommendedName>
        <fullName evidence="3">Twin-arginine translocation signal domain-containing protein</fullName>
    </recommendedName>
</protein>
<reference evidence="1 2" key="1">
    <citation type="submission" date="2015-09" db="EMBL/GenBank/DDBJ databases">
        <authorList>
            <consortium name="Pathogen Informatics"/>
        </authorList>
    </citation>
    <scope>NUCLEOTIDE SEQUENCE [LARGE SCALE GENOMIC DNA]</scope>
    <source>
        <strain evidence="1 2">2789STDY5834970</strain>
    </source>
</reference>
<gene>
    <name evidence="1" type="ORF">ERS852582_02098</name>
</gene>
<dbReference type="InterPro" id="IPR006311">
    <property type="entry name" value="TAT_signal"/>
</dbReference>
<sequence>MTGEFSRRSFLKYTALTAVAVAGSSLLTGCSGYAPVQTTVPSSNTVLKVVSTLEQVTYDKETKTTSFRLVVKNGRKNALEVTKANFAVMADGYLADQNDKLQVTSPDGLYYQVKNGETVTYDVFAKGLDMLTDGPVTLTFYPDLQYPEFNANWKLTADVLEPEESGPSTT</sequence>
<dbReference type="PROSITE" id="PS51318">
    <property type="entry name" value="TAT"/>
    <property type="match status" value="1"/>
</dbReference>
<accession>A0A173UFH5</accession>
<dbReference type="InterPro" id="IPR019546">
    <property type="entry name" value="TAT_signal_bac_arc"/>
</dbReference>
<organism evidence="1 2">
    <name type="scientific">Faecalibacterium prausnitzii</name>
    <dbReference type="NCBI Taxonomy" id="853"/>
    <lineage>
        <taxon>Bacteria</taxon>
        <taxon>Bacillati</taxon>
        <taxon>Bacillota</taxon>
        <taxon>Clostridia</taxon>
        <taxon>Eubacteriales</taxon>
        <taxon>Oscillospiraceae</taxon>
        <taxon>Faecalibacterium</taxon>
    </lineage>
</organism>
<proteinExistence type="predicted"/>
<evidence type="ECO:0008006" key="3">
    <source>
        <dbReference type="Google" id="ProtNLM"/>
    </source>
</evidence>
<dbReference type="AlphaFoldDB" id="A0A173UFH5"/>
<evidence type="ECO:0000313" key="1">
    <source>
        <dbReference type="EMBL" id="CUN13762.1"/>
    </source>
</evidence>
<dbReference type="EMBL" id="CYXN01000020">
    <property type="protein sequence ID" value="CUN13762.1"/>
    <property type="molecule type" value="Genomic_DNA"/>
</dbReference>
<name>A0A173UFH5_9FIRM</name>